<comment type="caution">
    <text evidence="1">The sequence shown here is derived from an EMBL/GenBank/DDBJ whole genome shotgun (WGS) entry which is preliminary data.</text>
</comment>
<organism evidence="1 2">
    <name type="scientific">Actinidia rufa</name>
    <dbReference type="NCBI Taxonomy" id="165716"/>
    <lineage>
        <taxon>Eukaryota</taxon>
        <taxon>Viridiplantae</taxon>
        <taxon>Streptophyta</taxon>
        <taxon>Embryophyta</taxon>
        <taxon>Tracheophyta</taxon>
        <taxon>Spermatophyta</taxon>
        <taxon>Magnoliopsida</taxon>
        <taxon>eudicotyledons</taxon>
        <taxon>Gunneridae</taxon>
        <taxon>Pentapetalae</taxon>
        <taxon>asterids</taxon>
        <taxon>Ericales</taxon>
        <taxon>Actinidiaceae</taxon>
        <taxon>Actinidia</taxon>
    </lineage>
</organism>
<name>A0A7J0HDW6_9ERIC</name>
<sequence length="91" mass="9646">MYACSIGDAEVDATAKESSDNMPEYCIWLLASLLRVHVLKFQSILWFGSNFWLWGGGRGVVASASSCGCCYGSGSVLKFIATAAEVATVGI</sequence>
<accession>A0A7J0HDW6</accession>
<gene>
    <name evidence="1" type="ORF">Acr_29g0003370</name>
</gene>
<protein>
    <submittedName>
        <fullName evidence="1">Uncharacterized protein</fullName>
    </submittedName>
</protein>
<reference evidence="1 2" key="1">
    <citation type="submission" date="2019-07" db="EMBL/GenBank/DDBJ databases">
        <title>De Novo Assembly of kiwifruit Actinidia rufa.</title>
        <authorList>
            <person name="Sugita-Konishi S."/>
            <person name="Sato K."/>
            <person name="Mori E."/>
            <person name="Abe Y."/>
            <person name="Kisaki G."/>
            <person name="Hamano K."/>
            <person name="Suezawa K."/>
            <person name="Otani M."/>
            <person name="Fukuda T."/>
            <person name="Manabe T."/>
            <person name="Gomi K."/>
            <person name="Tabuchi M."/>
            <person name="Akimitsu K."/>
            <person name="Kataoka I."/>
        </authorList>
    </citation>
    <scope>NUCLEOTIDE SEQUENCE [LARGE SCALE GENOMIC DNA]</scope>
    <source>
        <strain evidence="2">cv. Fuchu</strain>
    </source>
</reference>
<dbReference type="AlphaFoldDB" id="A0A7J0HDW6"/>
<dbReference type="Proteomes" id="UP000585474">
    <property type="component" value="Unassembled WGS sequence"/>
</dbReference>
<evidence type="ECO:0000313" key="2">
    <source>
        <dbReference type="Proteomes" id="UP000585474"/>
    </source>
</evidence>
<dbReference type="EMBL" id="BJWL01000029">
    <property type="protein sequence ID" value="GFZ21175.1"/>
    <property type="molecule type" value="Genomic_DNA"/>
</dbReference>
<proteinExistence type="predicted"/>
<evidence type="ECO:0000313" key="1">
    <source>
        <dbReference type="EMBL" id="GFZ21175.1"/>
    </source>
</evidence>
<keyword evidence="2" id="KW-1185">Reference proteome</keyword>